<organism evidence="1 2">
    <name type="scientific">Oedothorax gibbosus</name>
    <dbReference type="NCBI Taxonomy" id="931172"/>
    <lineage>
        <taxon>Eukaryota</taxon>
        <taxon>Metazoa</taxon>
        <taxon>Ecdysozoa</taxon>
        <taxon>Arthropoda</taxon>
        <taxon>Chelicerata</taxon>
        <taxon>Arachnida</taxon>
        <taxon>Araneae</taxon>
        <taxon>Araneomorphae</taxon>
        <taxon>Entelegynae</taxon>
        <taxon>Araneoidea</taxon>
        <taxon>Linyphiidae</taxon>
        <taxon>Erigoninae</taxon>
        <taxon>Oedothorax</taxon>
    </lineage>
</organism>
<dbReference type="EMBL" id="JAFNEN010006380">
    <property type="protein sequence ID" value="KAG8156032.1"/>
    <property type="molecule type" value="Genomic_DNA"/>
</dbReference>
<protein>
    <submittedName>
        <fullName evidence="1">Uncharacterized protein</fullName>
    </submittedName>
</protein>
<gene>
    <name evidence="1" type="ORF">JTE90_020802</name>
</gene>
<evidence type="ECO:0000313" key="2">
    <source>
        <dbReference type="Proteomes" id="UP000827092"/>
    </source>
</evidence>
<comment type="caution">
    <text evidence="1">The sequence shown here is derived from an EMBL/GenBank/DDBJ whole genome shotgun (WGS) entry which is preliminary data.</text>
</comment>
<proteinExistence type="predicted"/>
<accession>A0AAV6TEA7</accession>
<reference evidence="1 2" key="1">
    <citation type="journal article" date="2022" name="Nat. Ecol. Evol.">
        <title>A masculinizing supergene underlies an exaggerated male reproductive morph in a spider.</title>
        <authorList>
            <person name="Hendrickx F."/>
            <person name="De Corte Z."/>
            <person name="Sonet G."/>
            <person name="Van Belleghem S.M."/>
            <person name="Kostlbacher S."/>
            <person name="Vangestel C."/>
        </authorList>
    </citation>
    <scope>NUCLEOTIDE SEQUENCE [LARGE SCALE GENOMIC DNA]</scope>
    <source>
        <strain evidence="1">W744_W776</strain>
    </source>
</reference>
<sequence>RASLVEVYAAVSRRVAVACVEGAGREPAWSRHRCRSWW</sequence>
<dbReference type="AlphaFoldDB" id="A0AAV6TEA7"/>
<evidence type="ECO:0000313" key="1">
    <source>
        <dbReference type="EMBL" id="KAG8156032.1"/>
    </source>
</evidence>
<name>A0AAV6TEA7_9ARAC</name>
<dbReference type="Proteomes" id="UP000827092">
    <property type="component" value="Unassembled WGS sequence"/>
</dbReference>
<keyword evidence="2" id="KW-1185">Reference proteome</keyword>
<feature type="non-terminal residue" evidence="1">
    <location>
        <position position="1"/>
    </location>
</feature>